<sequence>MLLLGACSSAPVQLSGPSQSWHPNTVSETAHARAEIVIYRDDKRDKTEQAPVLWGDERLLGALLPGQYLSARFCGETAELRVDPSQPGFLPSRHRLPVDESGTQFYRLSKAMGQYHLHTVSQEQAEKALRKLERQSHVVNRQARSCEPPRQVLEEIPEPMPEPVLLREVAIGADALFRFGSSDMKDILPEGRDALDELARDIRSSIQVKRIHIVGHTDRLGSDAFNDRLSQQRAETVAAYLSNQGVSGNVQVSGRGKRDPVSDCPDYLPRQQLIGCLQPDRRVAIELWGVQDNSATR</sequence>
<dbReference type="InterPro" id="IPR006665">
    <property type="entry name" value="OmpA-like"/>
</dbReference>
<dbReference type="PRINTS" id="PR01021">
    <property type="entry name" value="OMPADOMAIN"/>
</dbReference>
<evidence type="ECO:0000313" key="6">
    <source>
        <dbReference type="EMBL" id="MEY1662936.1"/>
    </source>
</evidence>
<keyword evidence="3" id="KW-0998">Cell outer membrane</keyword>
<comment type="subcellular location">
    <subcellularLocation>
        <location evidence="1">Cell outer membrane</location>
    </subcellularLocation>
</comment>
<dbReference type="InterPro" id="IPR050330">
    <property type="entry name" value="Bact_OuterMem_StrucFunc"/>
</dbReference>
<accession>A0ABV4ALN5</accession>
<organism evidence="6 7">
    <name type="scientific">Isoalcanivorax beigongshangi</name>
    <dbReference type="NCBI Taxonomy" id="3238810"/>
    <lineage>
        <taxon>Bacteria</taxon>
        <taxon>Pseudomonadati</taxon>
        <taxon>Pseudomonadota</taxon>
        <taxon>Gammaproteobacteria</taxon>
        <taxon>Oceanospirillales</taxon>
        <taxon>Alcanivoracaceae</taxon>
        <taxon>Isoalcanivorax</taxon>
    </lineage>
</organism>
<reference evidence="6 7" key="1">
    <citation type="submission" date="2024-07" db="EMBL/GenBank/DDBJ databases">
        <authorList>
            <person name="Ren Q."/>
        </authorList>
    </citation>
    <scope>NUCLEOTIDE SEQUENCE [LARGE SCALE GENOMIC DNA]</scope>
    <source>
        <strain evidence="6 7">REN37</strain>
    </source>
</reference>
<evidence type="ECO:0000256" key="4">
    <source>
        <dbReference type="PROSITE-ProRule" id="PRU00473"/>
    </source>
</evidence>
<feature type="domain" description="OmpA-like" evidence="5">
    <location>
        <begin position="164"/>
        <end position="291"/>
    </location>
</feature>
<evidence type="ECO:0000256" key="2">
    <source>
        <dbReference type="ARBA" id="ARBA00023136"/>
    </source>
</evidence>
<proteinExistence type="predicted"/>
<dbReference type="CDD" id="cd07185">
    <property type="entry name" value="OmpA_C-like"/>
    <property type="match status" value="1"/>
</dbReference>
<dbReference type="Pfam" id="PF00691">
    <property type="entry name" value="OmpA"/>
    <property type="match status" value="1"/>
</dbReference>
<comment type="caution">
    <text evidence="6">The sequence shown here is derived from an EMBL/GenBank/DDBJ whole genome shotgun (WGS) entry which is preliminary data.</text>
</comment>
<dbReference type="PANTHER" id="PTHR30329">
    <property type="entry name" value="STATOR ELEMENT OF FLAGELLAR MOTOR COMPLEX"/>
    <property type="match status" value="1"/>
</dbReference>
<keyword evidence="7" id="KW-1185">Reference proteome</keyword>
<evidence type="ECO:0000259" key="5">
    <source>
        <dbReference type="PROSITE" id="PS51123"/>
    </source>
</evidence>
<evidence type="ECO:0000313" key="7">
    <source>
        <dbReference type="Proteomes" id="UP001562065"/>
    </source>
</evidence>
<dbReference type="RefSeq" id="WP_369456206.1">
    <property type="nucleotide sequence ID" value="NZ_JBGCUO010000002.1"/>
</dbReference>
<evidence type="ECO:0000256" key="1">
    <source>
        <dbReference type="ARBA" id="ARBA00004442"/>
    </source>
</evidence>
<dbReference type="InterPro" id="IPR036737">
    <property type="entry name" value="OmpA-like_sf"/>
</dbReference>
<dbReference type="InterPro" id="IPR006664">
    <property type="entry name" value="OMP_bac"/>
</dbReference>
<name>A0ABV4ALN5_9GAMM</name>
<dbReference type="EMBL" id="JBGCUO010000002">
    <property type="protein sequence ID" value="MEY1662936.1"/>
    <property type="molecule type" value="Genomic_DNA"/>
</dbReference>
<protein>
    <submittedName>
        <fullName evidence="6">OmpA family protein</fullName>
    </submittedName>
</protein>
<dbReference type="SUPFAM" id="SSF103088">
    <property type="entry name" value="OmpA-like"/>
    <property type="match status" value="1"/>
</dbReference>
<dbReference type="Proteomes" id="UP001562065">
    <property type="component" value="Unassembled WGS sequence"/>
</dbReference>
<dbReference type="PANTHER" id="PTHR30329:SF21">
    <property type="entry name" value="LIPOPROTEIN YIAD-RELATED"/>
    <property type="match status" value="1"/>
</dbReference>
<keyword evidence="2 4" id="KW-0472">Membrane</keyword>
<gene>
    <name evidence="6" type="ORF">AB5I84_12315</name>
</gene>
<dbReference type="PROSITE" id="PS51123">
    <property type="entry name" value="OMPA_2"/>
    <property type="match status" value="1"/>
</dbReference>
<dbReference type="Gene3D" id="3.30.1330.60">
    <property type="entry name" value="OmpA-like domain"/>
    <property type="match status" value="1"/>
</dbReference>
<evidence type="ECO:0000256" key="3">
    <source>
        <dbReference type="ARBA" id="ARBA00023237"/>
    </source>
</evidence>